<comment type="caution">
    <text evidence="1">The sequence shown here is derived from an EMBL/GenBank/DDBJ whole genome shotgun (WGS) entry which is preliminary data.</text>
</comment>
<organism evidence="1 2">
    <name type="scientific">Wickerhamomyces pijperi</name>
    <name type="common">Yeast</name>
    <name type="synonym">Pichia pijperi</name>
    <dbReference type="NCBI Taxonomy" id="599730"/>
    <lineage>
        <taxon>Eukaryota</taxon>
        <taxon>Fungi</taxon>
        <taxon>Dikarya</taxon>
        <taxon>Ascomycota</taxon>
        <taxon>Saccharomycotina</taxon>
        <taxon>Saccharomycetes</taxon>
        <taxon>Phaffomycetales</taxon>
        <taxon>Wickerhamomycetaceae</taxon>
        <taxon>Wickerhamomyces</taxon>
    </lineage>
</organism>
<reference evidence="1" key="2">
    <citation type="submission" date="2021-01" db="EMBL/GenBank/DDBJ databases">
        <authorList>
            <person name="Schikora-Tamarit M.A."/>
        </authorList>
    </citation>
    <scope>NUCLEOTIDE SEQUENCE</scope>
    <source>
        <strain evidence="1">CBS2887</strain>
    </source>
</reference>
<accession>A0A9P8QCI9</accession>
<reference evidence="1" key="1">
    <citation type="journal article" date="2021" name="Open Biol.">
        <title>Shared evolutionary footprints suggest mitochondrial oxidative damage underlies multiple complex I losses in fungi.</title>
        <authorList>
            <person name="Schikora-Tamarit M.A."/>
            <person name="Marcet-Houben M."/>
            <person name="Nosek J."/>
            <person name="Gabaldon T."/>
        </authorList>
    </citation>
    <scope>NUCLEOTIDE SEQUENCE</scope>
    <source>
        <strain evidence="1">CBS2887</strain>
    </source>
</reference>
<dbReference type="AlphaFoldDB" id="A0A9P8QCI9"/>
<evidence type="ECO:0000313" key="1">
    <source>
        <dbReference type="EMBL" id="KAH3687010.1"/>
    </source>
</evidence>
<name>A0A9P8QCI9_WICPI</name>
<sequence length="131" mass="14169">MQQCGVILQESQHDSEINVGWDVLRILERNQPSHLDTLDVGLVVGPLDGDKHLSQGSLSSNIRQPFVTNGIGVLGDFGGDVVCGWHDGEQEQHVQGVVNVSESVQKGWVTLLDDVVELVLRSVGFQSLSIG</sequence>
<gene>
    <name evidence="1" type="ORF">WICPIJ_002004</name>
</gene>
<dbReference type="EMBL" id="JAEUBG010001042">
    <property type="protein sequence ID" value="KAH3687010.1"/>
    <property type="molecule type" value="Genomic_DNA"/>
</dbReference>
<evidence type="ECO:0000313" key="2">
    <source>
        <dbReference type="Proteomes" id="UP000774326"/>
    </source>
</evidence>
<proteinExistence type="predicted"/>
<dbReference type="Proteomes" id="UP000774326">
    <property type="component" value="Unassembled WGS sequence"/>
</dbReference>
<keyword evidence="2" id="KW-1185">Reference proteome</keyword>
<protein>
    <submittedName>
        <fullName evidence="1">Uncharacterized protein</fullName>
    </submittedName>
</protein>